<proteinExistence type="inferred from homology"/>
<evidence type="ECO:0000313" key="7">
    <source>
        <dbReference type="Proteomes" id="UP001500218"/>
    </source>
</evidence>
<protein>
    <recommendedName>
        <fullName evidence="5">Type I restriction modification DNA specificity domain-containing protein</fullName>
    </recommendedName>
</protein>
<dbReference type="PANTHER" id="PTHR43140:SF1">
    <property type="entry name" value="TYPE I RESTRICTION ENZYME ECOKI SPECIFICITY SUBUNIT"/>
    <property type="match status" value="1"/>
</dbReference>
<keyword evidence="2" id="KW-0680">Restriction system</keyword>
<dbReference type="InterPro" id="IPR051212">
    <property type="entry name" value="Type-I_RE_S_subunit"/>
</dbReference>
<dbReference type="Proteomes" id="UP001500218">
    <property type="component" value="Unassembled WGS sequence"/>
</dbReference>
<evidence type="ECO:0000256" key="3">
    <source>
        <dbReference type="ARBA" id="ARBA00023125"/>
    </source>
</evidence>
<accession>A0ABP4XZV9</accession>
<gene>
    <name evidence="6" type="ORF">GCM10009682_18050</name>
</gene>
<keyword evidence="3" id="KW-0238">DNA-binding</keyword>
<evidence type="ECO:0000256" key="2">
    <source>
        <dbReference type="ARBA" id="ARBA00022747"/>
    </source>
</evidence>
<comment type="similarity">
    <text evidence="1">Belongs to the type-I restriction system S methylase family.</text>
</comment>
<sequence length="364" mass="39999">MGATGIIGTTSQSNCDVGSSLIGRVGTVGQVNYVTQSCWAADNVIVATPKGIDSRYAYFLLSGIHLPGLASSTAQPLLTAAAIGSVRVDVPTLEEQRRIAAFLDAEISRWDELARVRTGHWAALDEYEMASIADTLSGSATMSNGRPTGWQWLPVVPADWRIGPVYAYFEAQLGKMLNSDRAAGFDQAPYLRNANVHWYQLDCSDMATMSFPPEERYRYRVEPGDLLVCEGGAGVAEAAVWDGRVEPCYFQKSLHRVRRNADVPVEWLMYWLRLAKYCGVFEADGNVATIPHLTGEQLRRYRIPIPPDGERRVARLSREVEQLSELRGRIAQADALTAERKQALIVAAVTGQFDVTTGRGADLS</sequence>
<comment type="caution">
    <text evidence="6">The sequence shown here is derived from an EMBL/GenBank/DDBJ whole genome shotgun (WGS) entry which is preliminary data.</text>
</comment>
<dbReference type="Gene3D" id="3.90.220.20">
    <property type="entry name" value="DNA methylase specificity domains"/>
    <property type="match status" value="2"/>
</dbReference>
<dbReference type="SUPFAM" id="SSF116734">
    <property type="entry name" value="DNA methylase specificity domain"/>
    <property type="match status" value="2"/>
</dbReference>
<dbReference type="Pfam" id="PF01420">
    <property type="entry name" value="Methylase_S"/>
    <property type="match status" value="1"/>
</dbReference>
<organism evidence="6 7">
    <name type="scientific">Luedemannella flava</name>
    <dbReference type="NCBI Taxonomy" id="349316"/>
    <lineage>
        <taxon>Bacteria</taxon>
        <taxon>Bacillati</taxon>
        <taxon>Actinomycetota</taxon>
        <taxon>Actinomycetes</taxon>
        <taxon>Micromonosporales</taxon>
        <taxon>Micromonosporaceae</taxon>
        <taxon>Luedemannella</taxon>
    </lineage>
</organism>
<evidence type="ECO:0000313" key="6">
    <source>
        <dbReference type="EMBL" id="GAA1796751.1"/>
    </source>
</evidence>
<keyword evidence="7" id="KW-1185">Reference proteome</keyword>
<evidence type="ECO:0000259" key="5">
    <source>
        <dbReference type="Pfam" id="PF01420"/>
    </source>
</evidence>
<dbReference type="CDD" id="cd17253">
    <property type="entry name" value="RMtype1_S_Eco933I-TRD2-CR2_like"/>
    <property type="match status" value="1"/>
</dbReference>
<feature type="domain" description="Type I restriction modification DNA specificity" evidence="5">
    <location>
        <begin position="6"/>
        <end position="105"/>
    </location>
</feature>
<evidence type="ECO:0000256" key="4">
    <source>
        <dbReference type="ARBA" id="ARBA00038652"/>
    </source>
</evidence>
<evidence type="ECO:0000256" key="1">
    <source>
        <dbReference type="ARBA" id="ARBA00010923"/>
    </source>
</evidence>
<dbReference type="PANTHER" id="PTHR43140">
    <property type="entry name" value="TYPE-1 RESTRICTION ENZYME ECOKI SPECIFICITY PROTEIN"/>
    <property type="match status" value="1"/>
</dbReference>
<dbReference type="EMBL" id="BAAALT010000045">
    <property type="protein sequence ID" value="GAA1796751.1"/>
    <property type="molecule type" value="Genomic_DNA"/>
</dbReference>
<dbReference type="InterPro" id="IPR000055">
    <property type="entry name" value="Restrct_endonuc_typeI_TRD"/>
</dbReference>
<name>A0ABP4XZV9_9ACTN</name>
<reference evidence="7" key="1">
    <citation type="journal article" date="2019" name="Int. J. Syst. Evol. Microbiol.">
        <title>The Global Catalogue of Microorganisms (GCM) 10K type strain sequencing project: providing services to taxonomists for standard genome sequencing and annotation.</title>
        <authorList>
            <consortium name="The Broad Institute Genomics Platform"/>
            <consortium name="The Broad Institute Genome Sequencing Center for Infectious Disease"/>
            <person name="Wu L."/>
            <person name="Ma J."/>
        </authorList>
    </citation>
    <scope>NUCLEOTIDE SEQUENCE [LARGE SCALE GENOMIC DNA]</scope>
    <source>
        <strain evidence="7">JCM 13250</strain>
    </source>
</reference>
<comment type="subunit">
    <text evidence="4">The methyltransferase is composed of M and S polypeptides.</text>
</comment>
<dbReference type="InterPro" id="IPR044946">
    <property type="entry name" value="Restrct_endonuc_typeI_TRD_sf"/>
</dbReference>